<keyword evidence="4" id="KW-1185">Reference proteome</keyword>
<feature type="compositionally biased region" description="Polar residues" evidence="1">
    <location>
        <begin position="1"/>
        <end position="21"/>
    </location>
</feature>
<dbReference type="Pfam" id="PF01408">
    <property type="entry name" value="GFO_IDH_MocA"/>
    <property type="match status" value="1"/>
</dbReference>
<dbReference type="SUPFAM" id="SSF51735">
    <property type="entry name" value="NAD(P)-binding Rossmann-fold domains"/>
    <property type="match status" value="1"/>
</dbReference>
<dbReference type="OrthoDB" id="2129491at2759"/>
<dbReference type="InterPro" id="IPR036291">
    <property type="entry name" value="NAD(P)-bd_dom_sf"/>
</dbReference>
<evidence type="ECO:0000259" key="2">
    <source>
        <dbReference type="Pfam" id="PF01408"/>
    </source>
</evidence>
<feature type="region of interest" description="Disordered" evidence="1">
    <location>
        <begin position="1"/>
        <end position="40"/>
    </location>
</feature>
<sequence length="550" mass="61151">MGKNQSVLDTATTPSTDSKQTIPECEPPASPSRSENPPRILVIGAGSRGNSYARAIRDSTAGKVVAVAEPIKFKRHAFGGKYIWGESTAAEGQEFGSWEQWLEWEKLRRKRQTAGEKVPDGVDGVLVCTLDETHVEIITAIAPLNLHILSEKPLATKLEDCLRIYSSLLPSGPRSDPSAIFAVGHVLRYSPHNMLLRRLLLEERVVGELISIEHTEPVGWWHFSHSYVRGNWRKESTTAPSLLTKSCHDIDLLLWLLSSPPSGSKRPPHLPVRVSSTGHLVHFKPSRKPASAGDATNCLSCPAESQCQYSAKKIYLDRNLRQGNTGWPVKIVSPDIEDIMQRDGLDAAERKLLRSLAEDHSPSMSAQEIEGRPWFGRCVFDAGNDVCDDQFVTIEWEDDPIPDFTDGIPGKLRDRGAKTATLHMIAFTEKICERRGRVYGDQGEVEYDSNVIRVHSFASNKTKTYHPRQAGGGHGGGDDGLASQFVSAIEAVKNQCLDVKEAQVRYVGCTLEDVIRSHALVFAAEEARRCHKVVNWTDWWQHNVELAFQK</sequence>
<dbReference type="PANTHER" id="PTHR43377:SF12">
    <property type="entry name" value="BINDING ROSSMANN FOLD OXIDOREDUCTASE, PUTATIVE (AFU_ORTHOLOGUE AFUA_3G11840)-RELATED"/>
    <property type="match status" value="1"/>
</dbReference>
<dbReference type="EMBL" id="KV407458">
    <property type="protein sequence ID" value="KZF22504.1"/>
    <property type="molecule type" value="Genomic_DNA"/>
</dbReference>
<dbReference type="InterPro" id="IPR000683">
    <property type="entry name" value="Gfo/Idh/MocA-like_OxRdtase_N"/>
</dbReference>
<evidence type="ECO:0000313" key="3">
    <source>
        <dbReference type="EMBL" id="KZF22504.1"/>
    </source>
</evidence>
<evidence type="ECO:0000313" key="4">
    <source>
        <dbReference type="Proteomes" id="UP000076632"/>
    </source>
</evidence>
<dbReference type="Gene3D" id="3.30.360.10">
    <property type="entry name" value="Dihydrodipicolinate Reductase, domain 2"/>
    <property type="match status" value="2"/>
</dbReference>
<dbReference type="InParanoid" id="A0A165GRI2"/>
<gene>
    <name evidence="3" type="ORF">L228DRAFT_267903</name>
</gene>
<accession>A0A165GRI2</accession>
<dbReference type="RefSeq" id="XP_018188059.1">
    <property type="nucleotide sequence ID" value="XM_018335045.1"/>
</dbReference>
<protein>
    <submittedName>
        <fullName evidence="3">NAD binding Rossmann fold oxidoreductase-like protein</fullName>
    </submittedName>
</protein>
<organism evidence="3 4">
    <name type="scientific">Xylona heveae (strain CBS 132557 / TC161)</name>
    <dbReference type="NCBI Taxonomy" id="1328760"/>
    <lineage>
        <taxon>Eukaryota</taxon>
        <taxon>Fungi</taxon>
        <taxon>Dikarya</taxon>
        <taxon>Ascomycota</taxon>
        <taxon>Pezizomycotina</taxon>
        <taxon>Xylonomycetes</taxon>
        <taxon>Xylonales</taxon>
        <taxon>Xylonaceae</taxon>
        <taxon>Xylona</taxon>
    </lineage>
</organism>
<dbReference type="InterPro" id="IPR051450">
    <property type="entry name" value="Gfo/Idh/MocA_Oxidoreductases"/>
</dbReference>
<dbReference type="AlphaFoldDB" id="A0A165GRI2"/>
<dbReference type="Proteomes" id="UP000076632">
    <property type="component" value="Unassembled WGS sequence"/>
</dbReference>
<dbReference type="GO" id="GO:0000166">
    <property type="term" value="F:nucleotide binding"/>
    <property type="evidence" value="ECO:0007669"/>
    <property type="project" value="InterPro"/>
</dbReference>
<dbReference type="OMA" id="NVCDDQF"/>
<name>A0A165GRI2_XYLHT</name>
<dbReference type="STRING" id="1328760.A0A165GRI2"/>
<evidence type="ECO:0000256" key="1">
    <source>
        <dbReference type="SAM" id="MobiDB-lite"/>
    </source>
</evidence>
<reference evidence="3 4" key="1">
    <citation type="journal article" date="2016" name="Fungal Biol.">
        <title>The genome of Xylona heveae provides a window into fungal endophytism.</title>
        <authorList>
            <person name="Gazis R."/>
            <person name="Kuo A."/>
            <person name="Riley R."/>
            <person name="LaButti K."/>
            <person name="Lipzen A."/>
            <person name="Lin J."/>
            <person name="Amirebrahimi M."/>
            <person name="Hesse C.N."/>
            <person name="Spatafora J.W."/>
            <person name="Henrissat B."/>
            <person name="Hainaut M."/>
            <person name="Grigoriev I.V."/>
            <person name="Hibbett D.S."/>
        </authorList>
    </citation>
    <scope>NUCLEOTIDE SEQUENCE [LARGE SCALE GENOMIC DNA]</scope>
    <source>
        <strain evidence="3 4">TC161</strain>
    </source>
</reference>
<dbReference type="GeneID" id="28900182"/>
<dbReference type="SUPFAM" id="SSF55347">
    <property type="entry name" value="Glyceraldehyde-3-phosphate dehydrogenase-like, C-terminal domain"/>
    <property type="match status" value="1"/>
</dbReference>
<dbReference type="Gene3D" id="3.40.50.720">
    <property type="entry name" value="NAD(P)-binding Rossmann-like Domain"/>
    <property type="match status" value="1"/>
</dbReference>
<feature type="domain" description="Gfo/Idh/MocA-like oxidoreductase N-terminal" evidence="2">
    <location>
        <begin position="39"/>
        <end position="165"/>
    </location>
</feature>
<proteinExistence type="predicted"/>
<dbReference type="PANTHER" id="PTHR43377">
    <property type="entry name" value="BILIVERDIN REDUCTASE A"/>
    <property type="match status" value="1"/>
</dbReference>